<feature type="transmembrane region" description="Helical" evidence="6">
    <location>
        <begin position="457"/>
        <end position="477"/>
    </location>
</feature>
<dbReference type="GO" id="GO:0015244">
    <property type="term" value="F:fluconazole transmembrane transporter activity"/>
    <property type="evidence" value="ECO:0007669"/>
    <property type="project" value="TreeGrafter"/>
</dbReference>
<dbReference type="InterPro" id="IPR036259">
    <property type="entry name" value="MFS_trans_sf"/>
</dbReference>
<evidence type="ECO:0000256" key="6">
    <source>
        <dbReference type="SAM" id="Phobius"/>
    </source>
</evidence>
<dbReference type="Proteomes" id="UP000799777">
    <property type="component" value="Unassembled WGS sequence"/>
</dbReference>
<evidence type="ECO:0000256" key="3">
    <source>
        <dbReference type="ARBA" id="ARBA00022989"/>
    </source>
</evidence>
<reference evidence="7" key="1">
    <citation type="journal article" date="2020" name="Stud. Mycol.">
        <title>101 Dothideomycetes genomes: a test case for predicting lifestyles and emergence of pathogens.</title>
        <authorList>
            <person name="Haridas S."/>
            <person name="Albert R."/>
            <person name="Binder M."/>
            <person name="Bloem J."/>
            <person name="Labutti K."/>
            <person name="Salamov A."/>
            <person name="Andreopoulos B."/>
            <person name="Baker S."/>
            <person name="Barry K."/>
            <person name="Bills G."/>
            <person name="Bluhm B."/>
            <person name="Cannon C."/>
            <person name="Castanera R."/>
            <person name="Culley D."/>
            <person name="Daum C."/>
            <person name="Ezra D."/>
            <person name="Gonzalez J."/>
            <person name="Henrissat B."/>
            <person name="Kuo A."/>
            <person name="Liang C."/>
            <person name="Lipzen A."/>
            <person name="Lutzoni F."/>
            <person name="Magnuson J."/>
            <person name="Mondo S."/>
            <person name="Nolan M."/>
            <person name="Ohm R."/>
            <person name="Pangilinan J."/>
            <person name="Park H.-J."/>
            <person name="Ramirez L."/>
            <person name="Alfaro M."/>
            <person name="Sun H."/>
            <person name="Tritt A."/>
            <person name="Yoshinaga Y."/>
            <person name="Zwiers L.-H."/>
            <person name="Turgeon B."/>
            <person name="Goodwin S."/>
            <person name="Spatafora J."/>
            <person name="Crous P."/>
            <person name="Grigoriev I."/>
        </authorList>
    </citation>
    <scope>NUCLEOTIDE SEQUENCE</scope>
    <source>
        <strain evidence="7">CBS 110217</strain>
    </source>
</reference>
<comment type="caution">
    <text evidence="7">The sequence shown here is derived from an EMBL/GenBank/DDBJ whole genome shotgun (WGS) entry which is preliminary data.</text>
</comment>
<feature type="transmembrane region" description="Helical" evidence="6">
    <location>
        <begin position="592"/>
        <end position="613"/>
    </location>
</feature>
<keyword evidence="4 6" id="KW-0472">Membrane</keyword>
<evidence type="ECO:0000313" key="7">
    <source>
        <dbReference type="EMBL" id="KAF2026274.1"/>
    </source>
</evidence>
<feature type="transmembrane region" description="Helical" evidence="6">
    <location>
        <begin position="557"/>
        <end position="580"/>
    </location>
</feature>
<feature type="transmembrane region" description="Helical" evidence="6">
    <location>
        <begin position="498"/>
        <end position="517"/>
    </location>
</feature>
<name>A0A9P4H2X4_9PLEO</name>
<gene>
    <name evidence="7" type="ORF">EK21DRAFT_74500</name>
</gene>
<dbReference type="SUPFAM" id="SSF103473">
    <property type="entry name" value="MFS general substrate transporter"/>
    <property type="match status" value="1"/>
</dbReference>
<evidence type="ECO:0000256" key="5">
    <source>
        <dbReference type="SAM" id="MobiDB-lite"/>
    </source>
</evidence>
<feature type="transmembrane region" description="Helical" evidence="6">
    <location>
        <begin position="419"/>
        <end position="437"/>
    </location>
</feature>
<accession>A0A9P4H2X4</accession>
<evidence type="ECO:0000256" key="4">
    <source>
        <dbReference type="ARBA" id="ARBA00023136"/>
    </source>
</evidence>
<evidence type="ECO:0000256" key="2">
    <source>
        <dbReference type="ARBA" id="ARBA00022692"/>
    </source>
</evidence>
<dbReference type="PANTHER" id="PTHR23502">
    <property type="entry name" value="MAJOR FACILITATOR SUPERFAMILY"/>
    <property type="match status" value="1"/>
</dbReference>
<evidence type="ECO:0000313" key="8">
    <source>
        <dbReference type="Proteomes" id="UP000799777"/>
    </source>
</evidence>
<dbReference type="InterPro" id="IPR011701">
    <property type="entry name" value="MFS"/>
</dbReference>
<keyword evidence="8" id="KW-1185">Reference proteome</keyword>
<sequence>MQGIKEVVREAPFGQLLRYITKNRVLLYPEELPGFVAHGYDAPSTSEKHHGPEDTATTLTPPSHAVSQDDEEPIFDDVEKSENTMPSDLLDVHKTRSRSSSESDIERRATQASSIERISSQQYTSARLEEERAIALHHTNQTHHTTHSVAITPTKTADGLILADWYTSDDAANPQNWSQARKGWTAFLICAYTFVVYSSSSIYVSSELLIMQRFGVGDFKASLGLALYVLGYGIGPLVFSPLSEVPQFGRNVPYVATFAIYVILAVPASLVDNFGGFMVLRFLLGLFGSPCLASGGASMGDLYSLLYLPYPLAMWVVSAFAAPALGPLLSGFSVYAENWRWSQWEILWMSAPIFILFFFFLPETQPTTILLHRSARLRKVTGNSRIRTQTEVDRKEKRFGEMVLDAVIKPIEICVKDPAILFVNLYTALTYGIYYSFFEVFPLVYPPIYGFNVGQTAIVFTCIIVGCFIAVAIHFSYLKWYLVPDILKRGLRAQEHRLVPAIFASVGPTVGLFLFGWTAREDIHWIVSIIGITIYSASCFILLQCIFTYVPMSYPQYAASLFAGNDFCRSLFAFGAVLFSRPMYVDMGIGKGISILGGLSVVGIFGMYALWYYGARLRARSKFAV</sequence>
<proteinExistence type="predicted"/>
<feature type="transmembrane region" description="Helical" evidence="6">
    <location>
        <begin position="523"/>
        <end position="550"/>
    </location>
</feature>
<protein>
    <submittedName>
        <fullName evidence="7">Multidrug transporter</fullName>
    </submittedName>
</protein>
<feature type="transmembrane region" description="Helical" evidence="6">
    <location>
        <begin position="305"/>
        <end position="326"/>
    </location>
</feature>
<dbReference type="Gene3D" id="1.20.1250.20">
    <property type="entry name" value="MFS general substrate transporter like domains"/>
    <property type="match status" value="1"/>
</dbReference>
<evidence type="ECO:0000256" key="1">
    <source>
        <dbReference type="ARBA" id="ARBA00004141"/>
    </source>
</evidence>
<feature type="transmembrane region" description="Helical" evidence="6">
    <location>
        <begin position="274"/>
        <end position="293"/>
    </location>
</feature>
<dbReference type="EMBL" id="ML978246">
    <property type="protein sequence ID" value="KAF2026274.1"/>
    <property type="molecule type" value="Genomic_DNA"/>
</dbReference>
<keyword evidence="2 6" id="KW-0812">Transmembrane</keyword>
<feature type="transmembrane region" description="Helical" evidence="6">
    <location>
        <begin position="251"/>
        <end position="268"/>
    </location>
</feature>
<dbReference type="OrthoDB" id="3357846at2759"/>
<dbReference type="Pfam" id="PF07690">
    <property type="entry name" value="MFS_1"/>
    <property type="match status" value="1"/>
</dbReference>
<dbReference type="GO" id="GO:0005886">
    <property type="term" value="C:plasma membrane"/>
    <property type="evidence" value="ECO:0007669"/>
    <property type="project" value="TreeGrafter"/>
</dbReference>
<feature type="transmembrane region" description="Helical" evidence="6">
    <location>
        <begin position="346"/>
        <end position="364"/>
    </location>
</feature>
<feature type="region of interest" description="Disordered" evidence="5">
    <location>
        <begin position="43"/>
        <end position="71"/>
    </location>
</feature>
<feature type="transmembrane region" description="Helical" evidence="6">
    <location>
        <begin position="219"/>
        <end position="239"/>
    </location>
</feature>
<feature type="compositionally biased region" description="Basic and acidic residues" evidence="5">
    <location>
        <begin position="93"/>
        <end position="109"/>
    </location>
</feature>
<organism evidence="7 8">
    <name type="scientific">Setomelanomma holmii</name>
    <dbReference type="NCBI Taxonomy" id="210430"/>
    <lineage>
        <taxon>Eukaryota</taxon>
        <taxon>Fungi</taxon>
        <taxon>Dikarya</taxon>
        <taxon>Ascomycota</taxon>
        <taxon>Pezizomycotina</taxon>
        <taxon>Dothideomycetes</taxon>
        <taxon>Pleosporomycetidae</taxon>
        <taxon>Pleosporales</taxon>
        <taxon>Pleosporineae</taxon>
        <taxon>Phaeosphaeriaceae</taxon>
        <taxon>Setomelanomma</taxon>
    </lineage>
</organism>
<dbReference type="PANTHER" id="PTHR23502:SF23">
    <property type="entry name" value="FLUCONAZOLE RESISTANCE PROTEIN 1"/>
    <property type="match status" value="1"/>
</dbReference>
<dbReference type="CDD" id="cd17323">
    <property type="entry name" value="MFS_Tpo1_MDR_like"/>
    <property type="match status" value="1"/>
</dbReference>
<feature type="transmembrane region" description="Helical" evidence="6">
    <location>
        <begin position="184"/>
        <end position="204"/>
    </location>
</feature>
<dbReference type="AlphaFoldDB" id="A0A9P4H2X4"/>
<dbReference type="GO" id="GO:1990961">
    <property type="term" value="P:xenobiotic detoxification by transmembrane export across the plasma membrane"/>
    <property type="evidence" value="ECO:0007669"/>
    <property type="project" value="TreeGrafter"/>
</dbReference>
<comment type="subcellular location">
    <subcellularLocation>
        <location evidence="1">Membrane</location>
        <topology evidence="1">Multi-pass membrane protein</topology>
    </subcellularLocation>
</comment>
<feature type="compositionally biased region" description="Polar residues" evidence="5">
    <location>
        <begin position="110"/>
        <end position="123"/>
    </location>
</feature>
<feature type="region of interest" description="Disordered" evidence="5">
    <location>
        <begin position="93"/>
        <end position="123"/>
    </location>
</feature>
<keyword evidence="3 6" id="KW-1133">Transmembrane helix</keyword>